<name>D3AKD4_9FIRM</name>
<dbReference type="InterPro" id="IPR011051">
    <property type="entry name" value="RmlC_Cupin_sf"/>
</dbReference>
<evidence type="ECO:0000313" key="2">
    <source>
        <dbReference type="Proteomes" id="UP000004968"/>
    </source>
</evidence>
<reference evidence="1 2" key="1">
    <citation type="submission" date="2010-01" db="EMBL/GenBank/DDBJ databases">
        <authorList>
            <person name="Weinstock G."/>
            <person name="Sodergren E."/>
            <person name="Clifton S."/>
            <person name="Fulton L."/>
            <person name="Fulton B."/>
            <person name="Courtney L."/>
            <person name="Fronick C."/>
            <person name="Harrison M."/>
            <person name="Strong C."/>
            <person name="Farmer C."/>
            <person name="Delahaunty K."/>
            <person name="Markovic C."/>
            <person name="Hall O."/>
            <person name="Minx P."/>
            <person name="Tomlinson C."/>
            <person name="Mitreva M."/>
            <person name="Nelson J."/>
            <person name="Hou S."/>
            <person name="Wollam A."/>
            <person name="Pepin K.H."/>
            <person name="Johnson M."/>
            <person name="Bhonagiri V."/>
            <person name="Nash W.E."/>
            <person name="Warren W."/>
            <person name="Chinwalla A."/>
            <person name="Mardis E.R."/>
            <person name="Wilson R.K."/>
        </authorList>
    </citation>
    <scope>NUCLEOTIDE SEQUENCE [LARGE SCALE GENOMIC DNA]</scope>
    <source>
        <strain evidence="1 2">DSM 13479</strain>
    </source>
</reference>
<gene>
    <name evidence="1" type="ORF">CLOSTHATH_04077</name>
</gene>
<proteinExistence type="predicted"/>
<organism evidence="1 2">
    <name type="scientific">Hungatella hathewayi DSM 13479</name>
    <dbReference type="NCBI Taxonomy" id="566550"/>
    <lineage>
        <taxon>Bacteria</taxon>
        <taxon>Bacillati</taxon>
        <taxon>Bacillota</taxon>
        <taxon>Clostridia</taxon>
        <taxon>Lachnospirales</taxon>
        <taxon>Lachnospiraceae</taxon>
        <taxon>Hungatella</taxon>
    </lineage>
</organism>
<comment type="caution">
    <text evidence="1">The sequence shown here is derived from an EMBL/GenBank/DDBJ whole genome shotgun (WGS) entry which is preliminary data.</text>
</comment>
<dbReference type="AlphaFoldDB" id="D3AKD4"/>
<dbReference type="GeneID" id="93148478"/>
<dbReference type="RefSeq" id="WP_006774524.1">
    <property type="nucleotide sequence ID" value="NZ_GG667689.1"/>
</dbReference>
<accession>D3AKD4</accession>
<sequence length="156" mass="17548">MGKSKIIHRDALIRDNGFEKGFGVYSLVCDETCGSTNIMLGDTIHNPASRNQEHVHLGCEVQWFVLAGHSLHYSCTVEHQEYKETECFPGTVGYVHPNEIHVGMNLNADNTGEVIFCYAGCNNTEGANTVFYQEADIVEEYMRKHGKKLEDVLHIQ</sequence>
<protein>
    <recommendedName>
        <fullName evidence="3">Cupin domain protein</fullName>
    </recommendedName>
</protein>
<dbReference type="Gene3D" id="2.60.120.10">
    <property type="entry name" value="Jelly Rolls"/>
    <property type="match status" value="1"/>
</dbReference>
<evidence type="ECO:0008006" key="3">
    <source>
        <dbReference type="Google" id="ProtNLM"/>
    </source>
</evidence>
<dbReference type="EMBL" id="ACIO01000346">
    <property type="protein sequence ID" value="EFC97719.1"/>
    <property type="molecule type" value="Genomic_DNA"/>
</dbReference>
<dbReference type="HOGENOM" id="CLU_1684169_0_0_9"/>
<dbReference type="InterPro" id="IPR014710">
    <property type="entry name" value="RmlC-like_jellyroll"/>
</dbReference>
<evidence type="ECO:0000313" key="1">
    <source>
        <dbReference type="EMBL" id="EFC97719.1"/>
    </source>
</evidence>
<dbReference type="SUPFAM" id="SSF51182">
    <property type="entry name" value="RmlC-like cupins"/>
    <property type="match status" value="1"/>
</dbReference>
<dbReference type="Proteomes" id="UP000004968">
    <property type="component" value="Unassembled WGS sequence"/>
</dbReference>